<dbReference type="SMART" id="SM00220">
    <property type="entry name" value="S_TKc"/>
    <property type="match status" value="1"/>
</dbReference>
<keyword evidence="3" id="KW-0547">Nucleotide-binding</keyword>
<dbReference type="Gene3D" id="3.30.200.20">
    <property type="entry name" value="Phosphorylase Kinase, domain 1"/>
    <property type="match status" value="1"/>
</dbReference>
<proteinExistence type="predicted"/>
<evidence type="ECO:0000256" key="1">
    <source>
        <dbReference type="ARBA" id="ARBA00022527"/>
    </source>
</evidence>
<accession>A0ABR4Q5A5</accession>
<feature type="region of interest" description="Disordered" evidence="6">
    <location>
        <begin position="36"/>
        <end position="110"/>
    </location>
</feature>
<dbReference type="PANTHER" id="PTHR22974">
    <property type="entry name" value="MIXED LINEAGE PROTEIN KINASE"/>
    <property type="match status" value="1"/>
</dbReference>
<dbReference type="Pfam" id="PF00069">
    <property type="entry name" value="Pkinase"/>
    <property type="match status" value="1"/>
</dbReference>
<sequence length="511" mass="56483">MGIYDYVPTNTGAWSNKLGKDPKLYKSFIPDLRDRFNPSVNGFKSPGGQNPSNDNETPDADVSDVSMEVVNSESQSPLRRPPLVPFHPTPPVASTNRTESKKGDKENLLTEQLPSQPFSIRTFDGSSCVHMSPQFSPPEDDTFNDGSAAVTVRPGTVPAKSAFLHGGTEEVGAEVVCRPPPSLSSSAKHRRTSWAGPREALARLKKAGTREMKEMEKVEADPISALVEQSNVVVNNEKFLVLRQIARGGFSSVFCVMNKKREMRALKRVGLVSPSVDVLAVCKNEVDLLSSLRESGRVIALYNYELSPSHLVMVLEFAEQDLKSHLKMRQENGPLPDHVVTFFWNEMLACVKVIHDRRIVHLDLKPENFVIVRGMLKLIDLGISQRLPADCTHMDLAKPMGSLVYMSPEQLTSIAGGNFVNIDDGNDAKVRLKTDIWALGVILYEMLHGQTPFGRSQQAAIMSAILSPAVAIPFPHVDNAKLGEALRRCLVRDIRQRASIDDLLDARTLRE</sequence>
<dbReference type="GO" id="GO:0016301">
    <property type="term" value="F:kinase activity"/>
    <property type="evidence" value="ECO:0007669"/>
    <property type="project" value="UniProtKB-KW"/>
</dbReference>
<evidence type="ECO:0000256" key="2">
    <source>
        <dbReference type="ARBA" id="ARBA00022679"/>
    </source>
</evidence>
<dbReference type="EMBL" id="JAKROA010000010">
    <property type="protein sequence ID" value="KAL5104802.1"/>
    <property type="molecule type" value="Genomic_DNA"/>
</dbReference>
<evidence type="ECO:0000256" key="6">
    <source>
        <dbReference type="SAM" id="MobiDB-lite"/>
    </source>
</evidence>
<dbReference type="InterPro" id="IPR011009">
    <property type="entry name" value="Kinase-like_dom_sf"/>
</dbReference>
<keyword evidence="5" id="KW-0067">ATP-binding</keyword>
<evidence type="ECO:0000256" key="4">
    <source>
        <dbReference type="ARBA" id="ARBA00022777"/>
    </source>
</evidence>
<name>A0ABR4Q5A5_9CEST</name>
<dbReference type="PANTHER" id="PTHR22974:SF21">
    <property type="entry name" value="DUAL SPECIFICITY PROTEIN KINASE TTK"/>
    <property type="match status" value="1"/>
</dbReference>
<feature type="compositionally biased region" description="Pro residues" evidence="6">
    <location>
        <begin position="79"/>
        <end position="91"/>
    </location>
</feature>
<keyword evidence="1" id="KW-0723">Serine/threonine-protein kinase</keyword>
<evidence type="ECO:0000259" key="7">
    <source>
        <dbReference type="PROSITE" id="PS50011"/>
    </source>
</evidence>
<evidence type="ECO:0000256" key="3">
    <source>
        <dbReference type="ARBA" id="ARBA00022741"/>
    </source>
</evidence>
<dbReference type="Gene3D" id="1.10.510.10">
    <property type="entry name" value="Transferase(Phosphotransferase) domain 1"/>
    <property type="match status" value="1"/>
</dbReference>
<protein>
    <submittedName>
        <fullName evidence="8">Dual specificity protein kinase TTK</fullName>
    </submittedName>
</protein>
<organism evidence="8 9">
    <name type="scientific">Taenia crassiceps</name>
    <dbReference type="NCBI Taxonomy" id="6207"/>
    <lineage>
        <taxon>Eukaryota</taxon>
        <taxon>Metazoa</taxon>
        <taxon>Spiralia</taxon>
        <taxon>Lophotrochozoa</taxon>
        <taxon>Platyhelminthes</taxon>
        <taxon>Cestoda</taxon>
        <taxon>Eucestoda</taxon>
        <taxon>Cyclophyllidea</taxon>
        <taxon>Taeniidae</taxon>
        <taxon>Taenia</taxon>
    </lineage>
</organism>
<keyword evidence="9" id="KW-1185">Reference proteome</keyword>
<evidence type="ECO:0000313" key="8">
    <source>
        <dbReference type="EMBL" id="KAL5104802.1"/>
    </source>
</evidence>
<dbReference type="SUPFAM" id="SSF56112">
    <property type="entry name" value="Protein kinase-like (PK-like)"/>
    <property type="match status" value="1"/>
</dbReference>
<comment type="caution">
    <text evidence="8">The sequence shown here is derived from an EMBL/GenBank/DDBJ whole genome shotgun (WGS) entry which is preliminary data.</text>
</comment>
<dbReference type="Proteomes" id="UP001651158">
    <property type="component" value="Unassembled WGS sequence"/>
</dbReference>
<keyword evidence="2" id="KW-0808">Transferase</keyword>
<gene>
    <name evidence="8" type="ORF">TcWFU_000114</name>
</gene>
<dbReference type="InterPro" id="IPR000719">
    <property type="entry name" value="Prot_kinase_dom"/>
</dbReference>
<evidence type="ECO:0000313" key="9">
    <source>
        <dbReference type="Proteomes" id="UP001651158"/>
    </source>
</evidence>
<feature type="compositionally biased region" description="Polar residues" evidence="6">
    <location>
        <begin position="38"/>
        <end position="55"/>
    </location>
</feature>
<dbReference type="PROSITE" id="PS00108">
    <property type="entry name" value="PROTEIN_KINASE_ST"/>
    <property type="match status" value="1"/>
</dbReference>
<evidence type="ECO:0000256" key="5">
    <source>
        <dbReference type="ARBA" id="ARBA00022840"/>
    </source>
</evidence>
<feature type="compositionally biased region" description="Basic and acidic residues" evidence="6">
    <location>
        <begin position="98"/>
        <end position="108"/>
    </location>
</feature>
<dbReference type="PROSITE" id="PS50011">
    <property type="entry name" value="PROTEIN_KINASE_DOM"/>
    <property type="match status" value="1"/>
</dbReference>
<feature type="domain" description="Protein kinase" evidence="7">
    <location>
        <begin position="239"/>
        <end position="509"/>
    </location>
</feature>
<keyword evidence="4 8" id="KW-0418">Kinase</keyword>
<reference evidence="8 9" key="1">
    <citation type="journal article" date="2022" name="Front. Cell. Infect. Microbiol.">
        <title>The Genomes of Two Strains of Taenia crassiceps the Animal Model for the Study of Human Cysticercosis.</title>
        <authorList>
            <person name="Bobes R.J."/>
            <person name="Estrada K."/>
            <person name="Rios-Valencia D.G."/>
            <person name="Calderon-Gallegos A."/>
            <person name="de la Torre P."/>
            <person name="Carrero J.C."/>
            <person name="Sanchez-Flores A."/>
            <person name="Laclette J.P."/>
        </authorList>
    </citation>
    <scope>NUCLEOTIDE SEQUENCE [LARGE SCALE GENOMIC DNA]</scope>
    <source>
        <strain evidence="8">WFUcys</strain>
    </source>
</reference>
<dbReference type="InterPro" id="IPR008271">
    <property type="entry name" value="Ser/Thr_kinase_AS"/>
</dbReference>